<evidence type="ECO:0000313" key="2">
    <source>
        <dbReference type="Proteomes" id="UP000187455"/>
    </source>
</evidence>
<sequence length="138" mass="15209">MRMAMRKNELLESGTKPKEFTPEVDYWRKVTEDRHTGISVSISAEVIELGDDLDQSVNLAGEKMIEDLVSWLSPVIPTASAAQKINFVSAGSNEGSADKSIKGEMPALRSLFGEGSKWARNNAFSSITFICKIKVSKR</sequence>
<dbReference type="Proteomes" id="UP000187455">
    <property type="component" value="Unassembled WGS sequence"/>
</dbReference>
<dbReference type="AlphaFoldDB" id="A0A1R0GLT4"/>
<proteinExistence type="predicted"/>
<gene>
    <name evidence="1" type="ORF">AYI68_g8109</name>
</gene>
<organism evidence="1 2">
    <name type="scientific">Smittium mucronatum</name>
    <dbReference type="NCBI Taxonomy" id="133383"/>
    <lineage>
        <taxon>Eukaryota</taxon>
        <taxon>Fungi</taxon>
        <taxon>Fungi incertae sedis</taxon>
        <taxon>Zoopagomycota</taxon>
        <taxon>Kickxellomycotina</taxon>
        <taxon>Harpellomycetes</taxon>
        <taxon>Harpellales</taxon>
        <taxon>Legeriomycetaceae</taxon>
        <taxon>Smittium</taxon>
    </lineage>
</organism>
<name>A0A1R0GLT4_9FUNG</name>
<protein>
    <submittedName>
        <fullName evidence="1">Uncharacterized protein</fullName>
    </submittedName>
</protein>
<keyword evidence="2" id="KW-1185">Reference proteome</keyword>
<comment type="caution">
    <text evidence="1">The sequence shown here is derived from an EMBL/GenBank/DDBJ whole genome shotgun (WGS) entry which is preliminary data.</text>
</comment>
<evidence type="ECO:0000313" key="1">
    <source>
        <dbReference type="EMBL" id="OLY77855.1"/>
    </source>
</evidence>
<dbReference type="EMBL" id="LSSL01007628">
    <property type="protein sequence ID" value="OLY77855.1"/>
    <property type="molecule type" value="Genomic_DNA"/>
</dbReference>
<reference evidence="1 2" key="1">
    <citation type="journal article" date="2016" name="Mol. Biol. Evol.">
        <title>Genome-Wide Survey of Gut Fungi (Harpellales) Reveals the First Horizontally Transferred Ubiquitin Gene from a Mosquito Host.</title>
        <authorList>
            <person name="Wang Y."/>
            <person name="White M.M."/>
            <person name="Kvist S."/>
            <person name="Moncalvo J.M."/>
        </authorList>
    </citation>
    <scope>NUCLEOTIDE SEQUENCE [LARGE SCALE GENOMIC DNA]</scope>
    <source>
        <strain evidence="1 2">ALG-7-W6</strain>
    </source>
</reference>
<accession>A0A1R0GLT4</accession>